<dbReference type="InterPro" id="IPR057380">
    <property type="entry name" value="UBA_SIK1/2/3"/>
</dbReference>
<evidence type="ECO:0000259" key="2">
    <source>
        <dbReference type="Pfam" id="PF23312"/>
    </source>
</evidence>
<proteinExistence type="predicted"/>
<feature type="compositionally biased region" description="Acidic residues" evidence="1">
    <location>
        <begin position="165"/>
        <end position="176"/>
    </location>
</feature>
<dbReference type="Pfam" id="PF23312">
    <property type="entry name" value="UBA_SIK3"/>
    <property type="match status" value="1"/>
</dbReference>
<feature type="domain" description="Protein kinase SIK1/2/3 UBA" evidence="2">
    <location>
        <begin position="21"/>
        <end position="41"/>
    </location>
</feature>
<organism evidence="3">
    <name type="scientific">Plecturocebus moloch</name>
    <name type="common">Dusky titi monkey</name>
    <name type="synonym">Callicebus moloch</name>
    <dbReference type="NCBI Taxonomy" id="9523"/>
    <lineage>
        <taxon>Eukaryota</taxon>
        <taxon>Metazoa</taxon>
        <taxon>Chordata</taxon>
        <taxon>Craniata</taxon>
        <taxon>Vertebrata</taxon>
        <taxon>Euteleostomi</taxon>
        <taxon>Mammalia</taxon>
        <taxon>Eutheria</taxon>
        <taxon>Euarchontoglires</taxon>
        <taxon>Primates</taxon>
        <taxon>Haplorrhini</taxon>
        <taxon>Platyrrhini</taxon>
        <taxon>Pitheciidae</taxon>
        <taxon>Callicebinae</taxon>
        <taxon>Plecturocebus</taxon>
    </lineage>
</organism>
<feature type="region of interest" description="Disordered" evidence="1">
    <location>
        <begin position="305"/>
        <end position="349"/>
    </location>
</feature>
<feature type="compositionally biased region" description="Polar residues" evidence="1">
    <location>
        <begin position="511"/>
        <end position="521"/>
    </location>
</feature>
<reference evidence="3" key="1">
    <citation type="submission" date="2008-03" db="EMBL/GenBank/DDBJ databases">
        <title>NISC Comparative Sequencing Initiative.</title>
        <authorList>
            <person name="Antonellis A."/>
            <person name="Benjamin B."/>
            <person name="Blakesley R.W."/>
            <person name="Bouffard G.G."/>
            <person name="Brinkley C."/>
            <person name="Brooks S."/>
            <person name="Chu G."/>
            <person name="Chub I."/>
            <person name="Coleman H."/>
            <person name="Fuksenko T."/>
            <person name="Gestole M."/>
            <person name="Gregory M."/>
            <person name="Guan X."/>
            <person name="Gupta J."/>
            <person name="Gurson N."/>
            <person name="Han E."/>
            <person name="Han J."/>
            <person name="Hansen N."/>
            <person name="Hargrove A."/>
            <person name="Hines-Harris K."/>
            <person name="Ho S.-L."/>
            <person name="Hu P."/>
            <person name="Hunter G."/>
            <person name="Hurle B."/>
            <person name="Idol J.R."/>
            <person name="Johnson T."/>
            <person name="Knight E."/>
            <person name="Kwong P."/>
            <person name="Lee-Lin S.-Q."/>
            <person name="Legaspi R."/>
            <person name="Madden M."/>
            <person name="Maduro Q.L."/>
            <person name="Maduro V.B."/>
            <person name="Margulies E.H."/>
            <person name="Masiello C."/>
            <person name="Maskeri B."/>
            <person name="McDowell J."/>
            <person name="Merkulov G."/>
            <person name="Montemayor C."/>
            <person name="Mullikin J.C."/>
            <person name="Park M."/>
            <person name="Prasad A."/>
            <person name="Ramsahoye C."/>
            <person name="Reddix-Dugue N."/>
            <person name="Riebow N."/>
            <person name="Schandler K."/>
            <person name="Schueler M.G."/>
            <person name="Sison C."/>
            <person name="Smith L."/>
            <person name="Stantripop S."/>
            <person name="Thomas J.W."/>
            <person name="Thomas P.J."/>
            <person name="Tsipouri V."/>
            <person name="Young A."/>
            <person name="Green E.D."/>
        </authorList>
    </citation>
    <scope>NUCLEOTIDE SEQUENCE</scope>
</reference>
<feature type="region of interest" description="Disordered" evidence="1">
    <location>
        <begin position="472"/>
        <end position="521"/>
    </location>
</feature>
<gene>
    <name evidence="3" type="primary">KIAA0999_1</name>
</gene>
<dbReference type="EMBL" id="DP000645">
    <property type="protein sequence ID" value="ACB21189.1"/>
    <property type="molecule type" value="Genomic_DNA"/>
</dbReference>
<feature type="compositionally biased region" description="Polar residues" evidence="1">
    <location>
        <begin position="178"/>
        <end position="191"/>
    </location>
</feature>
<feature type="region of interest" description="Disordered" evidence="1">
    <location>
        <begin position="163"/>
        <end position="192"/>
    </location>
</feature>
<accession>B1MTR1</accession>
<name>B1MTR1_PLEMO</name>
<feature type="compositionally biased region" description="Polar residues" evidence="1">
    <location>
        <begin position="474"/>
        <end position="496"/>
    </location>
</feature>
<evidence type="ECO:0000256" key="1">
    <source>
        <dbReference type="SAM" id="MobiDB-lite"/>
    </source>
</evidence>
<evidence type="ECO:0000313" key="3">
    <source>
        <dbReference type="EMBL" id="ACB21189.1"/>
    </source>
</evidence>
<dbReference type="AlphaFoldDB" id="B1MTR1"/>
<protein>
    <submittedName>
        <fullName evidence="3">KIAA0999 protein (Predicted)</fullName>
    </submittedName>
</protein>
<sequence length="763" mass="84174">MEQICKHKWMKLGDADPNFDRSLRSDAYDHYSAIYSLLCDRHKRHKTLRLGALPSMPRAMAFQAPVNIQPDGTLNLDSDEGEEPSPEALVRYLSMRRHTVGVADPRTEVMEDLQKLLPGFPGVNPQAPFLQVAPNMNFMHNLLPMQNLQPTGQLEYKAVPAVTPVDEESSDGEPDQEAVQSSTYKDSNTLHLPTERFSPVRRFSDGAASIQAFKAHLEKMGNSSSIKQLQQECEQLQKMYGGQIDERTLEKTQQQHMLYQQEQHHQILQQQIQDSICPPQPSPPLQAACENQPALLTHQLQRLRIQPSSPPPNHPNNHLFRQPSNSPPPMSSAMIQPHGAASPSQFQGLPSRSAIFQQQPESCSSPPNVALTCLGMQQPAQAQQVTIQVQEPVDMLSNMPGTTAGSSGRGISISPSASQMQMQHRTNLMATFSYGHRPLSKQLSADSAEAHSLNVNRFSPANYDQAHLHPHLFSDQSRGSPSNYSPSTGVGFSPTQALKVPPLDQLPTFPPSTHQQPPHYTTSALQQALLSPTPPDYTRHQQVPHILQGLLSPRHSLTGHSDIRLPPAEFAQLIKRQQQQRQQQQQQQQEYQELFRHMNQGDAGSLAPSLGGQSMTERQALSYQNADSYHHHTSPQHLLQIRAQECISQASSATPPHGYAHQPALMHSESMEEDCSCEGAKDGFPDSKSSSTLTKGCHDSPLLLSTSVPGDPESLLGTVSHTQELGIHPYGHPPTAAFSKNKVPSRGKCLLTVNVLGQSALIN</sequence>